<dbReference type="GO" id="GO:0005634">
    <property type="term" value="C:nucleus"/>
    <property type="evidence" value="ECO:0007669"/>
    <property type="project" value="UniProtKB-SubCell"/>
</dbReference>
<dbReference type="Pfam" id="PF00046">
    <property type="entry name" value="Homeodomain"/>
    <property type="match status" value="1"/>
</dbReference>
<evidence type="ECO:0000256" key="5">
    <source>
        <dbReference type="PROSITE-ProRule" id="PRU00108"/>
    </source>
</evidence>
<feature type="domain" description="Homeobox" evidence="8">
    <location>
        <begin position="67"/>
        <end position="127"/>
    </location>
</feature>
<evidence type="ECO:0000256" key="7">
    <source>
        <dbReference type="SAM" id="MobiDB-lite"/>
    </source>
</evidence>
<dbReference type="CDD" id="cd00086">
    <property type="entry name" value="homeodomain"/>
    <property type="match status" value="1"/>
</dbReference>
<dbReference type="InterPro" id="IPR009057">
    <property type="entry name" value="Homeodomain-like_sf"/>
</dbReference>
<keyword evidence="4 5" id="KW-0539">Nucleus</keyword>
<keyword evidence="3 5" id="KW-0371">Homeobox</keyword>
<dbReference type="InterPro" id="IPR001356">
    <property type="entry name" value="HD"/>
</dbReference>
<evidence type="ECO:0000313" key="9">
    <source>
        <dbReference type="EMBL" id="NDV38441.1"/>
    </source>
</evidence>
<comment type="subcellular location">
    <subcellularLocation>
        <location evidence="1 5 6">Nucleus</location>
    </subcellularLocation>
</comment>
<feature type="compositionally biased region" description="Acidic residues" evidence="7">
    <location>
        <begin position="27"/>
        <end position="47"/>
    </location>
</feature>
<dbReference type="AlphaFoldDB" id="A0A6B2LNZ6"/>
<dbReference type="PANTHER" id="PTHR24324">
    <property type="entry name" value="HOMEOBOX PROTEIN HHEX"/>
    <property type="match status" value="1"/>
</dbReference>
<dbReference type="GO" id="GO:0000978">
    <property type="term" value="F:RNA polymerase II cis-regulatory region sequence-specific DNA binding"/>
    <property type="evidence" value="ECO:0007669"/>
    <property type="project" value="TreeGrafter"/>
</dbReference>
<evidence type="ECO:0000259" key="8">
    <source>
        <dbReference type="PROSITE" id="PS50071"/>
    </source>
</evidence>
<protein>
    <recommendedName>
        <fullName evidence="8">Homeobox domain-containing protein</fullName>
    </recommendedName>
</protein>
<evidence type="ECO:0000256" key="1">
    <source>
        <dbReference type="ARBA" id="ARBA00004123"/>
    </source>
</evidence>
<sequence length="145" mass="16786">MQVQHPAVQAYPDSYAPPRKTPTPPEYLDESADDHVEDEEVENSDTDNESKRKRKADSADSPKTSKNGQPKKRQRTTPEQLEVLEKVYEREKLPGLDLRKELAQKLSMTPRRVQVWFQNKRAKEKRMVGGNDFSDFNTPKNTVFL</sequence>
<dbReference type="GO" id="GO:0030154">
    <property type="term" value="P:cell differentiation"/>
    <property type="evidence" value="ECO:0007669"/>
    <property type="project" value="TreeGrafter"/>
</dbReference>
<feature type="DNA-binding region" description="Homeobox" evidence="5">
    <location>
        <begin position="69"/>
        <end position="128"/>
    </location>
</feature>
<keyword evidence="2 5" id="KW-0238">DNA-binding</keyword>
<reference evidence="9" key="1">
    <citation type="journal article" date="2020" name="J. Eukaryot. Microbiol.">
        <title>De novo Sequencing, Assembly and Annotation of the Transcriptome for the Free-Living Testate Amoeba Arcella intermedia.</title>
        <authorList>
            <person name="Ribeiro G.M."/>
            <person name="Porfirio-Sousa A.L."/>
            <person name="Maurer-Alcala X.X."/>
            <person name="Katz L.A."/>
            <person name="Lahr D.J.G."/>
        </authorList>
    </citation>
    <scope>NUCLEOTIDE SEQUENCE</scope>
</reference>
<dbReference type="EMBL" id="GIBP01009472">
    <property type="protein sequence ID" value="NDV38441.1"/>
    <property type="molecule type" value="Transcribed_RNA"/>
</dbReference>
<dbReference type="SMART" id="SM00389">
    <property type="entry name" value="HOX"/>
    <property type="match status" value="1"/>
</dbReference>
<dbReference type="GO" id="GO:0000981">
    <property type="term" value="F:DNA-binding transcription factor activity, RNA polymerase II-specific"/>
    <property type="evidence" value="ECO:0007669"/>
    <property type="project" value="InterPro"/>
</dbReference>
<organism evidence="9">
    <name type="scientific">Arcella intermedia</name>
    <dbReference type="NCBI Taxonomy" id="1963864"/>
    <lineage>
        <taxon>Eukaryota</taxon>
        <taxon>Amoebozoa</taxon>
        <taxon>Tubulinea</taxon>
        <taxon>Elardia</taxon>
        <taxon>Arcellinida</taxon>
        <taxon>Sphaerothecina</taxon>
        <taxon>Arcellidae</taxon>
        <taxon>Arcella</taxon>
    </lineage>
</organism>
<dbReference type="Gene3D" id="1.10.10.60">
    <property type="entry name" value="Homeodomain-like"/>
    <property type="match status" value="1"/>
</dbReference>
<evidence type="ECO:0000256" key="2">
    <source>
        <dbReference type="ARBA" id="ARBA00023125"/>
    </source>
</evidence>
<evidence type="ECO:0000256" key="3">
    <source>
        <dbReference type="ARBA" id="ARBA00023155"/>
    </source>
</evidence>
<dbReference type="PROSITE" id="PS00027">
    <property type="entry name" value="HOMEOBOX_1"/>
    <property type="match status" value="1"/>
</dbReference>
<name>A0A6B2LNZ6_9EUKA</name>
<dbReference type="PANTHER" id="PTHR24324:SF5">
    <property type="entry name" value="HEMATOPOIETICALLY-EXPRESSED HOMEOBOX PROTEIN HHEX"/>
    <property type="match status" value="1"/>
</dbReference>
<dbReference type="InterPro" id="IPR017970">
    <property type="entry name" value="Homeobox_CS"/>
</dbReference>
<dbReference type="InterPro" id="IPR051000">
    <property type="entry name" value="Homeobox_DNA-bind_prot"/>
</dbReference>
<evidence type="ECO:0000256" key="4">
    <source>
        <dbReference type="ARBA" id="ARBA00023242"/>
    </source>
</evidence>
<proteinExistence type="predicted"/>
<dbReference type="SUPFAM" id="SSF46689">
    <property type="entry name" value="Homeodomain-like"/>
    <property type="match status" value="1"/>
</dbReference>
<accession>A0A6B2LNZ6</accession>
<feature type="region of interest" description="Disordered" evidence="7">
    <location>
        <begin position="1"/>
        <end position="81"/>
    </location>
</feature>
<evidence type="ECO:0000256" key="6">
    <source>
        <dbReference type="RuleBase" id="RU000682"/>
    </source>
</evidence>
<dbReference type="PROSITE" id="PS50071">
    <property type="entry name" value="HOMEOBOX_2"/>
    <property type="match status" value="1"/>
</dbReference>